<dbReference type="InterPro" id="IPR005642">
    <property type="entry name" value="LysO"/>
</dbReference>
<evidence type="ECO:0000313" key="2">
    <source>
        <dbReference type="EMBL" id="SFH31980.1"/>
    </source>
</evidence>
<name>A0A1I2Z2P0_9FIRM</name>
<accession>A0A1I2Z2P0</accession>
<keyword evidence="1" id="KW-0812">Transmembrane</keyword>
<proteinExistence type="predicted"/>
<keyword evidence="3" id="KW-1185">Reference proteome</keyword>
<protein>
    <recommendedName>
        <fullName evidence="4">DUF340 domain-containing protein</fullName>
    </recommendedName>
</protein>
<dbReference type="GO" id="GO:0015661">
    <property type="term" value="F:L-lysine efflux transmembrane transporter activity"/>
    <property type="evidence" value="ECO:0007669"/>
    <property type="project" value="InterPro"/>
</dbReference>
<feature type="transmembrane region" description="Helical" evidence="1">
    <location>
        <begin position="29"/>
        <end position="48"/>
    </location>
</feature>
<dbReference type="Pfam" id="PF03956">
    <property type="entry name" value="Lys_export"/>
    <property type="match status" value="1"/>
</dbReference>
<dbReference type="Proteomes" id="UP000199337">
    <property type="component" value="Unassembled WGS sequence"/>
</dbReference>
<evidence type="ECO:0000313" key="3">
    <source>
        <dbReference type="Proteomes" id="UP000199337"/>
    </source>
</evidence>
<dbReference type="OrthoDB" id="1808236at2"/>
<dbReference type="AlphaFoldDB" id="A0A1I2Z2P0"/>
<reference evidence="3" key="1">
    <citation type="submission" date="2016-10" db="EMBL/GenBank/DDBJ databases">
        <authorList>
            <person name="Varghese N."/>
            <person name="Submissions S."/>
        </authorList>
    </citation>
    <scope>NUCLEOTIDE SEQUENCE [LARGE SCALE GENOMIC DNA]</scope>
    <source>
        <strain evidence="3">DSM 17038</strain>
    </source>
</reference>
<keyword evidence="1" id="KW-0472">Membrane</keyword>
<dbReference type="EMBL" id="FOOX01000024">
    <property type="protein sequence ID" value="SFH31980.1"/>
    <property type="molecule type" value="Genomic_DNA"/>
</dbReference>
<organism evidence="2 3">
    <name type="scientific">Desulfotruncus arcticus DSM 17038</name>
    <dbReference type="NCBI Taxonomy" id="1121424"/>
    <lineage>
        <taxon>Bacteria</taxon>
        <taxon>Bacillati</taxon>
        <taxon>Bacillota</taxon>
        <taxon>Clostridia</taxon>
        <taxon>Eubacteriales</taxon>
        <taxon>Desulfallaceae</taxon>
        <taxon>Desulfotruncus</taxon>
    </lineage>
</organism>
<keyword evidence="1" id="KW-1133">Transmembrane helix</keyword>
<dbReference type="RefSeq" id="WP_092475183.1">
    <property type="nucleotide sequence ID" value="NZ_FOOX01000024.1"/>
</dbReference>
<feature type="transmembrane region" description="Helical" evidence="1">
    <location>
        <begin position="60"/>
        <end position="82"/>
    </location>
</feature>
<sequence>MALIFISLLAGILIGYLRPLSPGGTKVTHAFTMLGLIILLASMGAQLGSNKKILGELGQIGLEAVILAGCSVAGSILLVYLARNYIYRDLERKLSRWQRGEHN</sequence>
<dbReference type="STRING" id="341036.SAMN05660649_04729"/>
<gene>
    <name evidence="2" type="ORF">SAMN05660649_04729</name>
</gene>
<evidence type="ECO:0008006" key="4">
    <source>
        <dbReference type="Google" id="ProtNLM"/>
    </source>
</evidence>
<evidence type="ECO:0000256" key="1">
    <source>
        <dbReference type="SAM" id="Phobius"/>
    </source>
</evidence>